<reference evidence="2 3" key="1">
    <citation type="submission" date="2023-11" db="EMBL/GenBank/DDBJ databases">
        <title>Halocaridina rubra genome assembly.</title>
        <authorList>
            <person name="Smith C."/>
        </authorList>
    </citation>
    <scope>NUCLEOTIDE SEQUENCE [LARGE SCALE GENOMIC DNA]</scope>
    <source>
        <strain evidence="2">EP-1</strain>
        <tissue evidence="2">Whole</tissue>
    </source>
</reference>
<proteinExistence type="predicted"/>
<dbReference type="AlphaFoldDB" id="A0AAN8XD14"/>
<evidence type="ECO:0000313" key="3">
    <source>
        <dbReference type="Proteomes" id="UP001381693"/>
    </source>
</evidence>
<feature type="non-terminal residue" evidence="2">
    <location>
        <position position="1"/>
    </location>
</feature>
<name>A0AAN8XD14_HALRR</name>
<dbReference type="Proteomes" id="UP001381693">
    <property type="component" value="Unassembled WGS sequence"/>
</dbReference>
<comment type="caution">
    <text evidence="2">The sequence shown here is derived from an EMBL/GenBank/DDBJ whole genome shotgun (WGS) entry which is preliminary data.</text>
</comment>
<dbReference type="EMBL" id="JAXCGZ010007557">
    <property type="protein sequence ID" value="KAK7079248.1"/>
    <property type="molecule type" value="Genomic_DNA"/>
</dbReference>
<keyword evidence="3" id="KW-1185">Reference proteome</keyword>
<accession>A0AAN8XD14</accession>
<evidence type="ECO:0000256" key="1">
    <source>
        <dbReference type="SAM" id="Phobius"/>
    </source>
</evidence>
<keyword evidence="1" id="KW-1133">Transmembrane helix</keyword>
<gene>
    <name evidence="2" type="ORF">SK128_003635</name>
</gene>
<sequence length="65" mass="7641">KNRVVVVSMASFMWTIFLSYMHHLDQETLPVFLRRKSAKVPAEPAVNEEEIITEKRPEEEIQDIL</sequence>
<feature type="transmembrane region" description="Helical" evidence="1">
    <location>
        <begin position="6"/>
        <end position="24"/>
    </location>
</feature>
<protein>
    <submittedName>
        <fullName evidence="2">Uncharacterized protein</fullName>
    </submittedName>
</protein>
<organism evidence="2 3">
    <name type="scientific">Halocaridina rubra</name>
    <name type="common">Hawaiian red shrimp</name>
    <dbReference type="NCBI Taxonomy" id="373956"/>
    <lineage>
        <taxon>Eukaryota</taxon>
        <taxon>Metazoa</taxon>
        <taxon>Ecdysozoa</taxon>
        <taxon>Arthropoda</taxon>
        <taxon>Crustacea</taxon>
        <taxon>Multicrustacea</taxon>
        <taxon>Malacostraca</taxon>
        <taxon>Eumalacostraca</taxon>
        <taxon>Eucarida</taxon>
        <taxon>Decapoda</taxon>
        <taxon>Pleocyemata</taxon>
        <taxon>Caridea</taxon>
        <taxon>Atyoidea</taxon>
        <taxon>Atyidae</taxon>
        <taxon>Halocaridina</taxon>
    </lineage>
</organism>
<keyword evidence="1" id="KW-0472">Membrane</keyword>
<keyword evidence="1" id="KW-0812">Transmembrane</keyword>
<evidence type="ECO:0000313" key="2">
    <source>
        <dbReference type="EMBL" id="KAK7079248.1"/>
    </source>
</evidence>